<comment type="caution">
    <text evidence="1">The sequence shown here is derived from an EMBL/GenBank/DDBJ whole genome shotgun (WGS) entry which is preliminary data.</text>
</comment>
<reference evidence="1" key="1">
    <citation type="submission" date="2020-05" db="EMBL/GenBank/DDBJ databases">
        <title>Large-scale comparative analyses of tick genomes elucidate their genetic diversity and vector capacities.</title>
        <authorList>
            <person name="Jia N."/>
            <person name="Wang J."/>
            <person name="Shi W."/>
            <person name="Du L."/>
            <person name="Sun Y."/>
            <person name="Zhan W."/>
            <person name="Jiang J."/>
            <person name="Wang Q."/>
            <person name="Zhang B."/>
            <person name="Ji P."/>
            <person name="Sakyi L.B."/>
            <person name="Cui X."/>
            <person name="Yuan T."/>
            <person name="Jiang B."/>
            <person name="Yang W."/>
            <person name="Lam T.T.-Y."/>
            <person name="Chang Q."/>
            <person name="Ding S."/>
            <person name="Wang X."/>
            <person name="Zhu J."/>
            <person name="Ruan X."/>
            <person name="Zhao L."/>
            <person name="Wei J."/>
            <person name="Que T."/>
            <person name="Du C."/>
            <person name="Cheng J."/>
            <person name="Dai P."/>
            <person name="Han X."/>
            <person name="Huang E."/>
            <person name="Gao Y."/>
            <person name="Liu J."/>
            <person name="Shao H."/>
            <person name="Ye R."/>
            <person name="Li L."/>
            <person name="Wei W."/>
            <person name="Wang X."/>
            <person name="Wang C."/>
            <person name="Yang T."/>
            <person name="Huo Q."/>
            <person name="Li W."/>
            <person name="Guo W."/>
            <person name="Chen H."/>
            <person name="Zhou L."/>
            <person name="Ni X."/>
            <person name="Tian J."/>
            <person name="Zhou Y."/>
            <person name="Sheng Y."/>
            <person name="Liu T."/>
            <person name="Pan Y."/>
            <person name="Xia L."/>
            <person name="Li J."/>
            <person name="Zhao F."/>
            <person name="Cao W."/>
        </authorList>
    </citation>
    <scope>NUCLEOTIDE SEQUENCE</scope>
    <source>
        <strain evidence="1">Hyas-2018</strain>
    </source>
</reference>
<dbReference type="Proteomes" id="UP000821845">
    <property type="component" value="Chromosome 2"/>
</dbReference>
<evidence type="ECO:0000313" key="2">
    <source>
        <dbReference type="Proteomes" id="UP000821845"/>
    </source>
</evidence>
<evidence type="ECO:0000313" key="1">
    <source>
        <dbReference type="EMBL" id="KAH6937589.1"/>
    </source>
</evidence>
<keyword evidence="2" id="KW-1185">Reference proteome</keyword>
<protein>
    <submittedName>
        <fullName evidence="1">Uncharacterized protein</fullName>
    </submittedName>
</protein>
<gene>
    <name evidence="1" type="ORF">HPB50_001869</name>
</gene>
<organism evidence="1 2">
    <name type="scientific">Hyalomma asiaticum</name>
    <name type="common">Tick</name>
    <dbReference type="NCBI Taxonomy" id="266040"/>
    <lineage>
        <taxon>Eukaryota</taxon>
        <taxon>Metazoa</taxon>
        <taxon>Ecdysozoa</taxon>
        <taxon>Arthropoda</taxon>
        <taxon>Chelicerata</taxon>
        <taxon>Arachnida</taxon>
        <taxon>Acari</taxon>
        <taxon>Parasitiformes</taxon>
        <taxon>Ixodida</taxon>
        <taxon>Ixodoidea</taxon>
        <taxon>Ixodidae</taxon>
        <taxon>Hyalomminae</taxon>
        <taxon>Hyalomma</taxon>
    </lineage>
</organism>
<dbReference type="EMBL" id="CM023482">
    <property type="protein sequence ID" value="KAH6937589.1"/>
    <property type="molecule type" value="Genomic_DNA"/>
</dbReference>
<sequence>MDWQYKCKMYAVYAFFVALVTTASIAALAPPSPSARLRICPGEAVFVPAPISVEDAALGKVTREPYGTFNASGSWSYFVPRAALDVNVTFRWWLPGVDESSPLVLPVDSEDDLPGKRLGDANLTVLCHGLPPRLAAGAGALVSSLRRHRPSDALLEVLWNVGCDDSNSSGRAPDVYYCPSHAAPTDSARYQRAAGDSRLVARAVARTLAGLVNDHGYELARVHLIGFGVGAHIVGFVADELRYFGDGDVLGRITLLDPAAPLFVAKLGLAHLSARGRAVVTDAVHTSSVEHCGYGIAERLADLDVYVNGGERQPKCRSSAMCSHVAALVYYARTVERCATRPEPLPGYWTPERRGVVQVADVRCLVSKTAPSGNRVLSASSAVRHSCAFAWCLAVAAVTLVLTARPLTVLE</sequence>
<accession>A0ACB7SUK3</accession>
<proteinExistence type="predicted"/>
<name>A0ACB7SUK3_HYAAI</name>